<dbReference type="PANTHER" id="PTHR33982:SF4">
    <property type="entry name" value="TRANSMEMBRANE PROTEIN"/>
    <property type="match status" value="1"/>
</dbReference>
<accession>A0A1J3CYC3</accession>
<evidence type="ECO:0000256" key="1">
    <source>
        <dbReference type="SAM" id="MobiDB-lite"/>
    </source>
</evidence>
<dbReference type="AlphaFoldDB" id="A0A1J3CYC3"/>
<keyword evidence="2" id="KW-0472">Membrane</keyword>
<feature type="region of interest" description="Disordered" evidence="1">
    <location>
        <begin position="43"/>
        <end position="81"/>
    </location>
</feature>
<name>A0A1J3CYC3_NOCCA</name>
<keyword evidence="2" id="KW-0812">Transmembrane</keyword>
<feature type="transmembrane region" description="Helical" evidence="2">
    <location>
        <begin position="12"/>
        <end position="30"/>
    </location>
</feature>
<proteinExistence type="predicted"/>
<organism evidence="3">
    <name type="scientific">Noccaea caerulescens</name>
    <name type="common">Alpine penny-cress</name>
    <name type="synonym">Thlaspi caerulescens</name>
    <dbReference type="NCBI Taxonomy" id="107243"/>
    <lineage>
        <taxon>Eukaryota</taxon>
        <taxon>Viridiplantae</taxon>
        <taxon>Streptophyta</taxon>
        <taxon>Embryophyta</taxon>
        <taxon>Tracheophyta</taxon>
        <taxon>Spermatophyta</taxon>
        <taxon>Magnoliopsida</taxon>
        <taxon>eudicotyledons</taxon>
        <taxon>Gunneridae</taxon>
        <taxon>Pentapetalae</taxon>
        <taxon>rosids</taxon>
        <taxon>malvids</taxon>
        <taxon>Brassicales</taxon>
        <taxon>Brassicaceae</taxon>
        <taxon>Coluteocarpeae</taxon>
        <taxon>Noccaea</taxon>
    </lineage>
</organism>
<dbReference type="InterPro" id="IPR038944">
    <property type="entry name" value="OEP7-like"/>
</dbReference>
<sequence length="81" mass="9263">MKKMKGTAMDNAIRSAVVVLGSLAFGYISLELGYKPFLEKAEQYERSLQSPPPCQQQQQDEHEEARWDTNSNNIEGWEEKS</sequence>
<dbReference type="PANTHER" id="PTHR33982">
    <property type="entry name" value="OUTER ENVELOPE MEMBRANE PROTEIN 7-RELATED"/>
    <property type="match status" value="1"/>
</dbReference>
<gene>
    <name evidence="3" type="ORF">GA_TR9172_c0_g1_i1_g.29122</name>
</gene>
<reference evidence="3" key="1">
    <citation type="submission" date="2016-07" db="EMBL/GenBank/DDBJ databases">
        <title>De novo transcriptome assembly of four accessions of the metal hyperaccumulator plant Noccaea caerulescens.</title>
        <authorList>
            <person name="Blande D."/>
            <person name="Halimaa P."/>
            <person name="Tervahauta A.I."/>
            <person name="Aarts M.G."/>
            <person name="Karenlampi S.O."/>
        </authorList>
    </citation>
    <scope>NUCLEOTIDE SEQUENCE</scope>
</reference>
<evidence type="ECO:0000256" key="2">
    <source>
        <dbReference type="SAM" id="Phobius"/>
    </source>
</evidence>
<protein>
    <submittedName>
        <fullName evidence="3">Uncharacterized protein</fullName>
    </submittedName>
</protein>
<keyword evidence="2" id="KW-1133">Transmembrane helix</keyword>
<evidence type="ECO:0000313" key="3">
    <source>
        <dbReference type="EMBL" id="JAU10477.1"/>
    </source>
</evidence>
<dbReference type="EMBL" id="GEVI01021843">
    <property type="protein sequence ID" value="JAU10477.1"/>
    <property type="molecule type" value="Transcribed_RNA"/>
</dbReference>